<name>A0A813NC19_9BILA</name>
<evidence type="ECO:0000313" key="4">
    <source>
        <dbReference type="Proteomes" id="UP000663845"/>
    </source>
</evidence>
<evidence type="ECO:0000313" key="3">
    <source>
        <dbReference type="EMBL" id="CAF0733495.1"/>
    </source>
</evidence>
<dbReference type="AlphaFoldDB" id="A0A813NC19"/>
<feature type="domain" description="F-box" evidence="1">
    <location>
        <begin position="32"/>
        <end position="79"/>
    </location>
</feature>
<comment type="caution">
    <text evidence="2">The sequence shown here is derived from an EMBL/GenBank/DDBJ whole genome shotgun (WGS) entry which is preliminary data.</text>
</comment>
<dbReference type="Gene3D" id="3.80.10.10">
    <property type="entry name" value="Ribonuclease Inhibitor"/>
    <property type="match status" value="1"/>
</dbReference>
<reference evidence="2" key="1">
    <citation type="submission" date="2021-02" db="EMBL/GenBank/DDBJ databases">
        <authorList>
            <person name="Nowell W R."/>
        </authorList>
    </citation>
    <scope>NUCLEOTIDE SEQUENCE</scope>
</reference>
<dbReference type="InterPro" id="IPR001810">
    <property type="entry name" value="F-box_dom"/>
</dbReference>
<dbReference type="EMBL" id="CAJNOG010000006">
    <property type="protein sequence ID" value="CAF0733495.1"/>
    <property type="molecule type" value="Genomic_DNA"/>
</dbReference>
<organism evidence="2 4">
    <name type="scientific">Adineta steineri</name>
    <dbReference type="NCBI Taxonomy" id="433720"/>
    <lineage>
        <taxon>Eukaryota</taxon>
        <taxon>Metazoa</taxon>
        <taxon>Spiralia</taxon>
        <taxon>Gnathifera</taxon>
        <taxon>Rotifera</taxon>
        <taxon>Eurotatoria</taxon>
        <taxon>Bdelloidea</taxon>
        <taxon>Adinetida</taxon>
        <taxon>Adinetidae</taxon>
        <taxon>Adineta</taxon>
    </lineage>
</organism>
<proteinExistence type="predicted"/>
<dbReference type="Proteomes" id="UP000663845">
    <property type="component" value="Unassembled WGS sequence"/>
</dbReference>
<dbReference type="EMBL" id="CAJNOG010000006">
    <property type="protein sequence ID" value="CAF0733483.1"/>
    <property type="molecule type" value="Genomic_DNA"/>
</dbReference>
<dbReference type="InterPro" id="IPR032675">
    <property type="entry name" value="LRR_dom_sf"/>
</dbReference>
<sequence>MNQIKRQLSLTQSIDVEMKKLRTRLSDESTSYTYFENLSNELLYEIFEYLDACDIYESFSNLNIRLQNLIISPSILLRIQLTSKSTSLVEYRCQHVIIPNSHRIRFLRFHDESLINTFFNHYIIDSSFHRLESIRLHDIKAEKLLTILIYLKSLPRLFSLNITIMDKSSYDLGNIYSLIFSLSSLKRNELGTFGNKLPRIISHLTNSKFSMIEYMVIHNFFTLNQLNSLLHYTPQLRHLFCHGVIESDKKFKKNLSMKLLHLKYIGFEEVYVSFDEFEVFIKEISSQLQILKIYTLQNRTYLDGNRWEQLINEYMPQLKKFYFRFTQNIKKDTQTNLIDSTDGFINRFSSPFWSERKWFRELKVFRKTMIFSIFPYKKQWIDLHDHMNTNTYSKQNSIEDNYISNREKSDHGIIQLTIEFHGYSDLDWQFIRRLIPTIKAIQFTHLNIENESISINMLLTILRLLPNLESLKLLFMPKRLFEYLSIEHTRNHLSVPITNKMTKVKLGQVTEEEEIEFFINLFPQIEHLKVHCLSDTDVPLLMKVILTNRKTRIPNLCHLCFDFCMADENTIRTLAKIIDSKTANDKYTIQRSGDKINVHWKL</sequence>
<dbReference type="PROSITE" id="PS50181">
    <property type="entry name" value="FBOX"/>
    <property type="match status" value="1"/>
</dbReference>
<protein>
    <recommendedName>
        <fullName evidence="1">F-box domain-containing protein</fullName>
    </recommendedName>
</protein>
<evidence type="ECO:0000313" key="2">
    <source>
        <dbReference type="EMBL" id="CAF0733483.1"/>
    </source>
</evidence>
<gene>
    <name evidence="2" type="ORF">JYZ213_LOCUS1383</name>
    <name evidence="3" type="ORF">JYZ213_LOCUS1384</name>
</gene>
<evidence type="ECO:0000259" key="1">
    <source>
        <dbReference type="PROSITE" id="PS50181"/>
    </source>
</evidence>
<accession>A0A813NC19</accession>